<proteinExistence type="predicted"/>
<dbReference type="EMBL" id="FZOU01000001">
    <property type="protein sequence ID" value="SNS49532.1"/>
    <property type="molecule type" value="Genomic_DNA"/>
</dbReference>
<dbReference type="InterPro" id="IPR012340">
    <property type="entry name" value="NA-bd_OB-fold"/>
</dbReference>
<sequence>MQTQQTITLFGTVSNSATSRISKNGRKYTAFGVAILSDRNHQAFHYNVVAFGKQGYFAKPLQTGTRIKLVVQAQSQPDNIATLPLLTATFVRPVRPVARGWCFSNCLGTGETITFGVIGRLSVE</sequence>
<evidence type="ECO:0000313" key="2">
    <source>
        <dbReference type="Proteomes" id="UP000198356"/>
    </source>
</evidence>
<dbReference type="OrthoDB" id="120619at2"/>
<protein>
    <submittedName>
        <fullName evidence="1">Single-strand binding protein family protein</fullName>
    </submittedName>
</protein>
<gene>
    <name evidence="1" type="ORF">SAMN05421770_1011218</name>
</gene>
<reference evidence="1 2" key="1">
    <citation type="submission" date="2017-06" db="EMBL/GenBank/DDBJ databases">
        <authorList>
            <person name="Kim H.J."/>
            <person name="Triplett B.A."/>
        </authorList>
    </citation>
    <scope>NUCLEOTIDE SEQUENCE [LARGE SCALE GENOMIC DNA]</scope>
    <source>
        <strain evidence="1 2">DSM 18704</strain>
    </source>
</reference>
<evidence type="ECO:0000313" key="1">
    <source>
        <dbReference type="EMBL" id="SNS49532.1"/>
    </source>
</evidence>
<dbReference type="RefSeq" id="WP_089407435.1">
    <property type="nucleotide sequence ID" value="NZ_FZOU01000001.1"/>
</dbReference>
<dbReference type="Proteomes" id="UP000198356">
    <property type="component" value="Unassembled WGS sequence"/>
</dbReference>
<dbReference type="Gene3D" id="2.40.50.140">
    <property type="entry name" value="Nucleic acid-binding proteins"/>
    <property type="match status" value="1"/>
</dbReference>
<organism evidence="1 2">
    <name type="scientific">Granulicella rosea</name>
    <dbReference type="NCBI Taxonomy" id="474952"/>
    <lineage>
        <taxon>Bacteria</taxon>
        <taxon>Pseudomonadati</taxon>
        <taxon>Acidobacteriota</taxon>
        <taxon>Terriglobia</taxon>
        <taxon>Terriglobales</taxon>
        <taxon>Acidobacteriaceae</taxon>
        <taxon>Granulicella</taxon>
    </lineage>
</organism>
<name>A0A239F048_9BACT</name>
<accession>A0A239F048</accession>
<dbReference type="AlphaFoldDB" id="A0A239F048"/>
<keyword evidence="2" id="KW-1185">Reference proteome</keyword>